<feature type="compositionally biased region" description="Low complexity" evidence="1">
    <location>
        <begin position="8"/>
        <end position="20"/>
    </location>
</feature>
<dbReference type="InterPro" id="IPR059179">
    <property type="entry name" value="MLKL-like_MCAfunc"/>
</dbReference>
<dbReference type="VEuPathDB" id="FungiDB:CC1G_08807"/>
<keyword evidence="3" id="KW-1185">Reference proteome</keyword>
<evidence type="ECO:0000313" key="3">
    <source>
        <dbReference type="Proteomes" id="UP000001861"/>
    </source>
</evidence>
<dbReference type="CDD" id="cd21037">
    <property type="entry name" value="MLKL_NTD"/>
    <property type="match status" value="1"/>
</dbReference>
<accession>A8N457</accession>
<feature type="region of interest" description="Disordered" evidence="1">
    <location>
        <begin position="1"/>
        <end position="20"/>
    </location>
</feature>
<protein>
    <submittedName>
        <fullName evidence="2">Uncharacterized protein</fullName>
    </submittedName>
</protein>
<dbReference type="GeneID" id="6006085"/>
<dbReference type="AlphaFoldDB" id="A8N457"/>
<dbReference type="KEGG" id="cci:CC1G_08807"/>
<reference evidence="2 3" key="1">
    <citation type="journal article" date="2010" name="Proc. Natl. Acad. Sci. U.S.A.">
        <title>Insights into evolution of multicellular fungi from the assembled chromosomes of the mushroom Coprinopsis cinerea (Coprinus cinereus).</title>
        <authorList>
            <person name="Stajich J.E."/>
            <person name="Wilke S.K."/>
            <person name="Ahren D."/>
            <person name="Au C.H."/>
            <person name="Birren B.W."/>
            <person name="Borodovsky M."/>
            <person name="Burns C."/>
            <person name="Canback B."/>
            <person name="Casselton L.A."/>
            <person name="Cheng C.K."/>
            <person name="Deng J."/>
            <person name="Dietrich F.S."/>
            <person name="Fargo D.C."/>
            <person name="Farman M.L."/>
            <person name="Gathman A.C."/>
            <person name="Goldberg J."/>
            <person name="Guigo R."/>
            <person name="Hoegger P.J."/>
            <person name="Hooker J.B."/>
            <person name="Huggins A."/>
            <person name="James T.Y."/>
            <person name="Kamada T."/>
            <person name="Kilaru S."/>
            <person name="Kodira C."/>
            <person name="Kues U."/>
            <person name="Kupfer D."/>
            <person name="Kwan H.S."/>
            <person name="Lomsadze A."/>
            <person name="Li W."/>
            <person name="Lilly W.W."/>
            <person name="Ma L.J."/>
            <person name="Mackey A.J."/>
            <person name="Manning G."/>
            <person name="Martin F."/>
            <person name="Muraguchi H."/>
            <person name="Natvig D.O."/>
            <person name="Palmerini H."/>
            <person name="Ramesh M.A."/>
            <person name="Rehmeyer C.J."/>
            <person name="Roe B.A."/>
            <person name="Shenoy N."/>
            <person name="Stanke M."/>
            <person name="Ter-Hovhannisyan V."/>
            <person name="Tunlid A."/>
            <person name="Velagapudi R."/>
            <person name="Vision T.J."/>
            <person name="Zeng Q."/>
            <person name="Zolan M.E."/>
            <person name="Pukkila P.J."/>
        </authorList>
    </citation>
    <scope>NUCLEOTIDE SEQUENCE [LARGE SCALE GENOMIC DNA]</scope>
    <source>
        <strain evidence="3">Okayama-7 / 130 / ATCC MYA-4618 / FGSC 9003</strain>
    </source>
</reference>
<evidence type="ECO:0000256" key="1">
    <source>
        <dbReference type="SAM" id="MobiDB-lite"/>
    </source>
</evidence>
<dbReference type="EMBL" id="AACS02000001">
    <property type="protein sequence ID" value="EAU92184.1"/>
    <property type="molecule type" value="Genomic_DNA"/>
</dbReference>
<evidence type="ECO:0000313" key="2">
    <source>
        <dbReference type="EMBL" id="EAU92184.1"/>
    </source>
</evidence>
<gene>
    <name evidence="2" type="ORF">CC1G_08807</name>
</gene>
<sequence length="374" mass="41602">MTDPGPQSNSRTSLTTKSSSTEYNVWVKCACEFCKWESANSSSASSSKESTQSPKKLQKKCTTSTVAPKLANWVSYSLNGAIGALSMLKEATGGLGVAPPGLRQAAGSALWIVETVALMGDNKDLFKDLVQQCLDYTLIVIRLAIRVKEEQEEGADFPPEFMARAMEFGKAMQSTECFLKRMLNRGRFARIVFARADKLTFERKRDGIAHAVTQFNLFMQADIYIRVHNPKRDSKKASKEDVQLDVKKVKQLAMAAIQEQYRPLAEEIYRLRQQEKEERERQLAESRYLTLPNSAHTSPSTSESHVSLKNSRVEAPIISLGSGPVVGNGENFIMTIHIILIMMVARIIPVPVTGPILVVLETEIMIIPIDLVFS</sequence>
<dbReference type="InParanoid" id="A8N457"/>
<dbReference type="OrthoDB" id="3065924at2759"/>
<dbReference type="Proteomes" id="UP000001861">
    <property type="component" value="Unassembled WGS sequence"/>
</dbReference>
<name>A8N457_COPC7</name>
<comment type="caution">
    <text evidence="2">The sequence shown here is derived from an EMBL/GenBank/DDBJ whole genome shotgun (WGS) entry which is preliminary data.</text>
</comment>
<proteinExistence type="predicted"/>
<organism evidence="2 3">
    <name type="scientific">Coprinopsis cinerea (strain Okayama-7 / 130 / ATCC MYA-4618 / FGSC 9003)</name>
    <name type="common">Inky cap fungus</name>
    <name type="synonym">Hormographiella aspergillata</name>
    <dbReference type="NCBI Taxonomy" id="240176"/>
    <lineage>
        <taxon>Eukaryota</taxon>
        <taxon>Fungi</taxon>
        <taxon>Dikarya</taxon>
        <taxon>Basidiomycota</taxon>
        <taxon>Agaricomycotina</taxon>
        <taxon>Agaricomycetes</taxon>
        <taxon>Agaricomycetidae</taxon>
        <taxon>Agaricales</taxon>
        <taxon>Agaricineae</taxon>
        <taxon>Psathyrellaceae</taxon>
        <taxon>Coprinopsis</taxon>
    </lineage>
</organism>
<dbReference type="RefSeq" id="XP_001829652.1">
    <property type="nucleotide sequence ID" value="XM_001829600.1"/>
</dbReference>